<protein>
    <recommendedName>
        <fullName evidence="4">PiggyBac transposable element-derived protein 4 C-terminal zinc-ribbon domain-containing protein</fullName>
    </recommendedName>
</protein>
<sequence length="222" mass="24071">MYNEAPVSIMSSSASAPPATSNPEGSAATPPSRRNLDVLFEVADSSCSEYVVSDSEESEHHDAIDVATDADNKEDLPDIYADPNIVLVSENPDDYTRLDSDDDNDGASVYSEDDDLGPAEAAAEDGSIAPDLHFDSYTVRKRVPSGNSDATRKRRQRACKVCSVLKGTNEPRGGETTYCCAECKLETASKSVDAAQVFLCNKIKHTTQGEVATCFDIWHKHW</sequence>
<comment type="caution">
    <text evidence="2">The sequence shown here is derived from an EMBL/GenBank/DDBJ whole genome shotgun (WGS) entry which is preliminary data.</text>
</comment>
<evidence type="ECO:0000313" key="2">
    <source>
        <dbReference type="EMBL" id="KAG2902702.1"/>
    </source>
</evidence>
<reference evidence="2" key="1">
    <citation type="submission" date="2018-10" db="EMBL/GenBank/DDBJ databases">
        <title>Effector identification in a new, highly contiguous assembly of the strawberry crown rot pathogen Phytophthora cactorum.</title>
        <authorList>
            <person name="Armitage A.D."/>
            <person name="Nellist C.F."/>
            <person name="Bates H."/>
            <person name="Vickerstaff R.J."/>
            <person name="Harrison R.J."/>
        </authorList>
    </citation>
    <scope>NUCLEOTIDE SEQUENCE</scope>
    <source>
        <strain evidence="2">4040</strain>
    </source>
</reference>
<proteinExistence type="predicted"/>
<name>A0A8T1BL91_9STRA</name>
<accession>A0A8T1BL91</accession>
<organism evidence="2 3">
    <name type="scientific">Phytophthora cactorum</name>
    <dbReference type="NCBI Taxonomy" id="29920"/>
    <lineage>
        <taxon>Eukaryota</taxon>
        <taxon>Sar</taxon>
        <taxon>Stramenopiles</taxon>
        <taxon>Oomycota</taxon>
        <taxon>Peronosporomycetes</taxon>
        <taxon>Peronosporales</taxon>
        <taxon>Peronosporaceae</taxon>
        <taxon>Phytophthora</taxon>
    </lineage>
</organism>
<feature type="region of interest" description="Disordered" evidence="1">
    <location>
        <begin position="51"/>
        <end position="125"/>
    </location>
</feature>
<evidence type="ECO:0000313" key="3">
    <source>
        <dbReference type="Proteomes" id="UP000736787"/>
    </source>
</evidence>
<evidence type="ECO:0000256" key="1">
    <source>
        <dbReference type="SAM" id="MobiDB-lite"/>
    </source>
</evidence>
<feature type="compositionally biased region" description="Basic and acidic residues" evidence="1">
    <location>
        <begin position="58"/>
        <end position="76"/>
    </location>
</feature>
<feature type="compositionally biased region" description="Acidic residues" evidence="1">
    <location>
        <begin position="100"/>
        <end position="117"/>
    </location>
</feature>
<dbReference type="VEuPathDB" id="FungiDB:PC110_g18315"/>
<dbReference type="Proteomes" id="UP000736787">
    <property type="component" value="Unassembled WGS sequence"/>
</dbReference>
<dbReference type="EMBL" id="RCMK01001078">
    <property type="protein sequence ID" value="KAG2902702.1"/>
    <property type="molecule type" value="Genomic_DNA"/>
</dbReference>
<dbReference type="AlphaFoldDB" id="A0A8T1BL91"/>
<feature type="compositionally biased region" description="Low complexity" evidence="1">
    <location>
        <begin position="1"/>
        <end position="23"/>
    </location>
</feature>
<evidence type="ECO:0008006" key="4">
    <source>
        <dbReference type="Google" id="ProtNLM"/>
    </source>
</evidence>
<gene>
    <name evidence="2" type="ORF">PC117_g21416</name>
</gene>
<feature type="region of interest" description="Disordered" evidence="1">
    <location>
        <begin position="1"/>
        <end position="35"/>
    </location>
</feature>